<dbReference type="AlphaFoldDB" id="A0A0H3AYN9"/>
<dbReference type="Gene3D" id="2.60.40.3110">
    <property type="match status" value="1"/>
</dbReference>
<accession>A0A0H3AYN9</accession>
<evidence type="ECO:0000256" key="1">
    <source>
        <dbReference type="ARBA" id="ARBA00004571"/>
    </source>
</evidence>
<comment type="subcellular location">
    <subcellularLocation>
        <location evidence="1 9">Cell outer membrane</location>
        <topology evidence="1 9">Multi-pass membrane protein</topology>
    </subcellularLocation>
</comment>
<dbReference type="Gene3D" id="3.10.20.410">
    <property type="match status" value="1"/>
</dbReference>
<reference evidence="12" key="1">
    <citation type="submission" date="2008-02" db="EMBL/GenBank/DDBJ databases">
        <title>Complete sequence of Yersinia pseudotuberculosis YPIII.</title>
        <authorList>
            <consortium name="US DOE Joint Genome Institute"/>
            <person name="Challacombe J.F."/>
            <person name="Bruce D."/>
            <person name="Detter J.C."/>
            <person name="Green L."/>
            <person name="Land M."/>
            <person name="Munk C."/>
            <person name="Lindler L.E."/>
            <person name="Nikolich M.P."/>
            <person name="Brettin T."/>
        </authorList>
    </citation>
    <scope>NUCLEOTIDE SEQUENCE</scope>
    <source>
        <strain evidence="12">YPIII</strain>
    </source>
</reference>
<dbReference type="Gene3D" id="2.60.40.2610">
    <property type="entry name" value="Outer membrane usher protein FimD, plug domain"/>
    <property type="match status" value="1"/>
</dbReference>
<dbReference type="GO" id="GO:0015473">
    <property type="term" value="F:fimbrial usher porin activity"/>
    <property type="evidence" value="ECO:0007669"/>
    <property type="project" value="InterPro"/>
</dbReference>
<keyword evidence="8 9" id="KW-0998">Cell outer membrane</keyword>
<keyword evidence="7 9" id="KW-0472">Membrane</keyword>
<keyword evidence="6" id="KW-0732">Signal</keyword>
<dbReference type="Pfam" id="PF00577">
    <property type="entry name" value="Usher"/>
    <property type="match status" value="1"/>
</dbReference>
<dbReference type="GO" id="GO:0009279">
    <property type="term" value="C:cell outer membrane"/>
    <property type="evidence" value="ECO:0007669"/>
    <property type="project" value="UniProtKB-SubCell"/>
</dbReference>
<dbReference type="InterPro" id="IPR037224">
    <property type="entry name" value="PapC_N_sf"/>
</dbReference>
<evidence type="ECO:0000256" key="6">
    <source>
        <dbReference type="ARBA" id="ARBA00022729"/>
    </source>
</evidence>
<evidence type="ECO:0000313" key="12">
    <source>
        <dbReference type="EMBL" id="ACA66366.1"/>
    </source>
</evidence>
<evidence type="ECO:0000256" key="4">
    <source>
        <dbReference type="ARBA" id="ARBA00022452"/>
    </source>
</evidence>
<evidence type="ECO:0000259" key="10">
    <source>
        <dbReference type="Pfam" id="PF13953"/>
    </source>
</evidence>
<evidence type="ECO:0000256" key="9">
    <source>
        <dbReference type="RuleBase" id="RU003884"/>
    </source>
</evidence>
<dbReference type="PROSITE" id="PS01151">
    <property type="entry name" value="FIMBRIAL_USHER"/>
    <property type="match status" value="1"/>
</dbReference>
<gene>
    <name evidence="12" type="ordered locus">YPK_0052</name>
</gene>
<dbReference type="EMBL" id="CP000950">
    <property type="protein sequence ID" value="ACA66366.1"/>
    <property type="molecule type" value="Genomic_DNA"/>
</dbReference>
<protein>
    <submittedName>
        <fullName evidence="12">Fimbrial biogenesis outer membrane usher protein</fullName>
    </submittedName>
</protein>
<evidence type="ECO:0000256" key="3">
    <source>
        <dbReference type="ARBA" id="ARBA00022448"/>
    </source>
</evidence>
<evidence type="ECO:0000256" key="7">
    <source>
        <dbReference type="ARBA" id="ARBA00023136"/>
    </source>
</evidence>
<evidence type="ECO:0000256" key="5">
    <source>
        <dbReference type="ARBA" id="ARBA00022692"/>
    </source>
</evidence>
<evidence type="ECO:0000256" key="2">
    <source>
        <dbReference type="ARBA" id="ARBA00008064"/>
    </source>
</evidence>
<dbReference type="InterPro" id="IPR043142">
    <property type="entry name" value="PapC-like_C_sf"/>
</dbReference>
<dbReference type="SUPFAM" id="SSF141729">
    <property type="entry name" value="FimD N-terminal domain-like"/>
    <property type="match status" value="1"/>
</dbReference>
<dbReference type="InterPro" id="IPR018030">
    <property type="entry name" value="Fimbrial_membr_usher_CS"/>
</dbReference>
<dbReference type="PANTHER" id="PTHR30451">
    <property type="entry name" value="OUTER MEMBRANE USHER PROTEIN"/>
    <property type="match status" value="1"/>
</dbReference>
<feature type="domain" description="PapC-like C-terminal" evidence="10">
    <location>
        <begin position="760"/>
        <end position="813"/>
    </location>
</feature>
<proteinExistence type="inferred from homology"/>
<dbReference type="KEGG" id="ypy:YPK_0052"/>
<dbReference type="GO" id="GO:0009297">
    <property type="term" value="P:pilus assembly"/>
    <property type="evidence" value="ECO:0007669"/>
    <property type="project" value="InterPro"/>
</dbReference>
<dbReference type="Pfam" id="PF13953">
    <property type="entry name" value="PapC_C"/>
    <property type="match status" value="1"/>
</dbReference>
<dbReference type="RefSeq" id="WP_012303334.1">
    <property type="nucleotide sequence ID" value="NZ_CP009792.1"/>
</dbReference>
<dbReference type="InterPro" id="IPR042186">
    <property type="entry name" value="FimD_plug_dom"/>
</dbReference>
<keyword evidence="3 9" id="KW-0813">Transport</keyword>
<dbReference type="InterPro" id="IPR025885">
    <property type="entry name" value="PapC_N"/>
</dbReference>
<comment type="similarity">
    <text evidence="2 9">Belongs to the fimbrial export usher family.</text>
</comment>
<dbReference type="PANTHER" id="PTHR30451:SF4">
    <property type="entry name" value="OUTER MEMBRANE USHER PROTEIN YQIG-RELATED"/>
    <property type="match status" value="1"/>
</dbReference>
<keyword evidence="4" id="KW-1134">Transmembrane beta strand</keyword>
<keyword evidence="5 9" id="KW-0812">Transmembrane</keyword>
<name>A0A0H3AYN9_YERPY</name>
<keyword evidence="9" id="KW-1029">Fimbrium biogenesis</keyword>
<dbReference type="InterPro" id="IPR025949">
    <property type="entry name" value="PapC-like_C"/>
</dbReference>
<feature type="domain" description="PapC N-terminal" evidence="11">
    <location>
        <begin position="35"/>
        <end position="178"/>
    </location>
</feature>
<sequence length="832" mass="92343" precursor="true">MPYNSKRKKTIFLMVKVLTIILVWLFLPESTAVVKFNTNIIDAKDRSNIDLSRFEVDDYTPPGNYLLDILIDDRLLPERYLVTYLAVDEGKSTKLCLTPDLVNLFGLSTEVRESMTLWNNDKCVAIDEKKEIKIQYDKEKQYLIISIPQAWLAYNDPNWVPPSQWGNGVAGTLLDYNLFGYHYSPNMGGSTTNFSSYGTTGANMGPWRIRADYQYINTETAGEHYRNFDWSQVYAFRAIPSIGAKFVGGQTYLNSSIFDSFRFLGTSLSSDERMLPPTLRGYAPQVMGIAHTNARVVLSQNGRVLYQTNVAPGPFVIQDISEAVQGNIDVRVEEEDGRVTVFQVNAASVPFLTRKGAVRYKAALGRPMLGGNNSASNPTFFSGEFSWGAFNHVSLYGGLMTTSQDYTSAALGIGQNLYDFGALSIDITHSRAQLPNEEQQNGESYRVNYSKRFEQTDSQISFAGYRFSKKNFMSMSQYLDWLNGNTALQYDKQAYTVAANQYLAWPDITMYLSVTRRTYWNAASSNNYSLSMSKIFDIGTFKGISATISANKVNNQYANENQMFFSLSVPIGIGQQASYDAQRGRNTGYTQNISYFNNQNPKNIWRISAGGGNPELQKGNGVFRGGYQHSSPYGEFGLDGSHKNNEYNSINTNWYGSITATAYGVAAHQNKAGNEPRIMVDTGDVAGVSLNNNSAVTNRFGVAVVSGATSYQQSDIRVDVQNLPDDIEVYNTVIQKTLTEGAIGYREIRAVKGRQMMAIIRLKDGSSPPLGASVITDKTGAEVGIVGDDGLTYLAGLQDTERLTVQWGKKQCTLILPKDKGMNSGKVLLPCQ</sequence>
<dbReference type="Gene3D" id="2.60.40.2070">
    <property type="match status" value="1"/>
</dbReference>
<evidence type="ECO:0000259" key="11">
    <source>
        <dbReference type="Pfam" id="PF13954"/>
    </source>
</evidence>
<dbReference type="InterPro" id="IPR000015">
    <property type="entry name" value="Fimb_usher"/>
</dbReference>
<evidence type="ECO:0000256" key="8">
    <source>
        <dbReference type="ARBA" id="ARBA00023237"/>
    </source>
</evidence>
<dbReference type="Pfam" id="PF13954">
    <property type="entry name" value="PapC_N"/>
    <property type="match status" value="1"/>
</dbReference>
<organism evidence="12">
    <name type="scientific">Yersinia pseudotuberculosis serotype O:3 (strain YPIII)</name>
    <dbReference type="NCBI Taxonomy" id="502800"/>
    <lineage>
        <taxon>Bacteria</taxon>
        <taxon>Pseudomonadati</taxon>
        <taxon>Pseudomonadota</taxon>
        <taxon>Gammaproteobacteria</taxon>
        <taxon>Enterobacterales</taxon>
        <taxon>Yersiniaceae</taxon>
        <taxon>Yersinia</taxon>
    </lineage>
</organism>